<name>A0A8X6FUG5_TRICU</name>
<evidence type="ECO:0000313" key="1">
    <source>
        <dbReference type="EMBL" id="GFQ89452.1"/>
    </source>
</evidence>
<sequence>MKMAKVLEIKMLLISRRLPYLQSRKYLLYGFKCIYSGRAPTLLSKVTIGSPTNNSPKKEGYGEKEICLLSPVDIRTPLPGNMGVLPLEMLYTTKIQKLPTPAGDQWKKSIPLPEEKYHSLFSQAAQTATEKALSMSNKLECSAFNCPELLKKDFGDLFPTRDLNNDDLTVITLCLKTENDMSSWSETGEIEREKHAQNFIATAEAMCAHLKKSSYWADFIHPNSGKPHSSPLTNSTMFETDLRYRNFGFNIEDLGCCRIISHYLWGTNIFVGAIFTNASVETLEVENILAKDTEAILSSPKDVSF</sequence>
<dbReference type="GO" id="GO:0005739">
    <property type="term" value="C:mitochondrion"/>
    <property type="evidence" value="ECO:0007669"/>
    <property type="project" value="TreeGrafter"/>
</dbReference>
<dbReference type="InterPro" id="IPR019362">
    <property type="entry name" value="MMADHC"/>
</dbReference>
<dbReference type="OrthoDB" id="10263782at2759"/>
<dbReference type="PANTHER" id="PTHR13192">
    <property type="entry name" value="MY011 PROTEIN"/>
    <property type="match status" value="1"/>
</dbReference>
<dbReference type="Proteomes" id="UP000887116">
    <property type="component" value="Unassembled WGS sequence"/>
</dbReference>
<proteinExistence type="predicted"/>
<evidence type="ECO:0000313" key="2">
    <source>
        <dbReference type="Proteomes" id="UP000887116"/>
    </source>
</evidence>
<reference evidence="1" key="1">
    <citation type="submission" date="2020-07" db="EMBL/GenBank/DDBJ databases">
        <title>Multicomponent nature underlies the extraordinary mechanical properties of spider dragline silk.</title>
        <authorList>
            <person name="Kono N."/>
            <person name="Nakamura H."/>
            <person name="Mori M."/>
            <person name="Yoshida Y."/>
            <person name="Ohtoshi R."/>
            <person name="Malay A.D."/>
            <person name="Moran D.A.P."/>
            <person name="Tomita M."/>
            <person name="Numata K."/>
            <person name="Arakawa K."/>
        </authorList>
    </citation>
    <scope>NUCLEOTIDE SEQUENCE</scope>
</reference>
<dbReference type="AlphaFoldDB" id="A0A8X6FUG5"/>
<dbReference type="EMBL" id="BMAO01023559">
    <property type="protein sequence ID" value="GFQ89452.1"/>
    <property type="molecule type" value="Genomic_DNA"/>
</dbReference>
<dbReference type="GO" id="GO:0009235">
    <property type="term" value="P:cobalamin metabolic process"/>
    <property type="evidence" value="ECO:0007669"/>
    <property type="project" value="InterPro"/>
</dbReference>
<keyword evidence="2" id="KW-1185">Reference proteome</keyword>
<comment type="caution">
    <text evidence="1">The sequence shown here is derived from an EMBL/GenBank/DDBJ whole genome shotgun (WGS) entry which is preliminary data.</text>
</comment>
<organism evidence="1 2">
    <name type="scientific">Trichonephila clavata</name>
    <name type="common">Joro spider</name>
    <name type="synonym">Nephila clavata</name>
    <dbReference type="NCBI Taxonomy" id="2740835"/>
    <lineage>
        <taxon>Eukaryota</taxon>
        <taxon>Metazoa</taxon>
        <taxon>Ecdysozoa</taxon>
        <taxon>Arthropoda</taxon>
        <taxon>Chelicerata</taxon>
        <taxon>Arachnida</taxon>
        <taxon>Araneae</taxon>
        <taxon>Araneomorphae</taxon>
        <taxon>Entelegynae</taxon>
        <taxon>Araneoidea</taxon>
        <taxon>Nephilidae</taxon>
        <taxon>Trichonephila</taxon>
    </lineage>
</organism>
<accession>A0A8X6FUG5</accession>
<dbReference type="Pfam" id="PF10229">
    <property type="entry name" value="MMADHC"/>
    <property type="match status" value="1"/>
</dbReference>
<gene>
    <name evidence="1" type="primary">Mmadhc</name>
    <name evidence="1" type="ORF">TNCT_448871</name>
</gene>
<protein>
    <submittedName>
        <fullName evidence="1">Methylmalonic aciduria and homocystinuria type D homolog, mitochondrial</fullName>
    </submittedName>
</protein>
<dbReference type="PANTHER" id="PTHR13192:SF3">
    <property type="entry name" value="COBALAMIN TRAFFICKING PROTEIN CBLD"/>
    <property type="match status" value="1"/>
</dbReference>